<keyword evidence="2" id="KW-0677">Repeat</keyword>
<dbReference type="Pfam" id="PF01535">
    <property type="entry name" value="PPR"/>
    <property type="match status" value="4"/>
</dbReference>
<dbReference type="NCBIfam" id="TIGR00756">
    <property type="entry name" value="PPR"/>
    <property type="match status" value="1"/>
</dbReference>
<comment type="similarity">
    <text evidence="1">Belongs to the PPR family. P subfamily.</text>
</comment>
<dbReference type="Gene3D" id="1.25.40.10">
    <property type="entry name" value="Tetratricopeptide repeat domain"/>
    <property type="match status" value="5"/>
</dbReference>
<dbReference type="InterPro" id="IPR002885">
    <property type="entry name" value="PPR_rpt"/>
</dbReference>
<accession>A0A7J0GKR0</accession>
<protein>
    <submittedName>
        <fullName evidence="4">Tetratricopeptide repeat (TPR)-like superfamily protein</fullName>
    </submittedName>
</protein>
<dbReference type="OrthoDB" id="185373at2759"/>
<sequence length="640" mass="72023">MVYISALKIPPKISYGISRISNPTSPTSLYFFCSSSSPNPFPNPIEEATIHRTPRGKHRNPEKLEDLICRMMANRPGTTRLQNSIRKPVPEFDHSLVYNVLHGARNSEHGLQSSAWAPVFRWVERTGLFQHDRETHYKIIEIFGRASKLNHAWCILLDMSKKGVEWDEDMFVTLIDSYGSEGIVHESEDFSENGGIGTWEEAEKFFVEMKGRNIAPTVISYTTMIKGFVSVGRVDDIGTTQKDSELGVICGTQRSDKAEHNCWSDKVKNSHKSCYTNGETLKDEGVSMATTSTRNDDALRLLEDMKSYDIKPNAVTYSTLLPGLCDAEKMPEAQNFLKEMVKNYIAPKDNGIFVRLLSGQCKAGNLDAAVDMLKAMIRLINLLDKLIEKDIILRPQNTLEMEPSAYNPMITYLCSNGQTGKAEFFFRQLMKRGVQDSIAFNNIICGHSTEGTPDSAFEILKIMIRRKVPAEGCAYKLLIESYLKKGEPADAKTTLDSMIETRGSYGRSLGRIELLMHSGCTPHYDKLLSVLCENGKTIAALKLLEFCMERDFSVDFSSYDKMLEFCMERDFSVDFSSYDKVLDALLAVGKTYNAYSMLCKITEKGGVTDQKRCQELIKSLNKEGNTKQADILSRIIGGKR</sequence>
<reference evidence="4 5" key="1">
    <citation type="submission" date="2019-07" db="EMBL/GenBank/DDBJ databases">
        <title>De Novo Assembly of kiwifruit Actinidia rufa.</title>
        <authorList>
            <person name="Sugita-Konishi S."/>
            <person name="Sato K."/>
            <person name="Mori E."/>
            <person name="Abe Y."/>
            <person name="Kisaki G."/>
            <person name="Hamano K."/>
            <person name="Suezawa K."/>
            <person name="Otani M."/>
            <person name="Fukuda T."/>
            <person name="Manabe T."/>
            <person name="Gomi K."/>
            <person name="Tabuchi M."/>
            <person name="Akimitsu K."/>
            <person name="Kataoka I."/>
        </authorList>
    </citation>
    <scope>NUCLEOTIDE SEQUENCE [LARGE SCALE GENOMIC DNA]</scope>
    <source>
        <strain evidence="5">cv. Fuchu</strain>
    </source>
</reference>
<dbReference type="PANTHER" id="PTHR47447">
    <property type="entry name" value="OS03G0856100 PROTEIN"/>
    <property type="match status" value="1"/>
</dbReference>
<dbReference type="Proteomes" id="UP000585474">
    <property type="component" value="Unassembled WGS sequence"/>
</dbReference>
<dbReference type="EMBL" id="BJWL01000022">
    <property type="protein sequence ID" value="GFZ11396.1"/>
    <property type="molecule type" value="Genomic_DNA"/>
</dbReference>
<keyword evidence="5" id="KW-1185">Reference proteome</keyword>
<comment type="caution">
    <text evidence="4">The sequence shown here is derived from an EMBL/GenBank/DDBJ whole genome shotgun (WGS) entry which is preliminary data.</text>
</comment>
<feature type="repeat" description="PPR" evidence="3">
    <location>
        <begin position="402"/>
        <end position="436"/>
    </location>
</feature>
<evidence type="ECO:0000256" key="2">
    <source>
        <dbReference type="ARBA" id="ARBA00022737"/>
    </source>
</evidence>
<proteinExistence type="inferred from homology"/>
<name>A0A7J0GKR0_9ERIC</name>
<organism evidence="4 5">
    <name type="scientific">Actinidia rufa</name>
    <dbReference type="NCBI Taxonomy" id="165716"/>
    <lineage>
        <taxon>Eukaryota</taxon>
        <taxon>Viridiplantae</taxon>
        <taxon>Streptophyta</taxon>
        <taxon>Embryophyta</taxon>
        <taxon>Tracheophyta</taxon>
        <taxon>Spermatophyta</taxon>
        <taxon>Magnoliopsida</taxon>
        <taxon>eudicotyledons</taxon>
        <taxon>Gunneridae</taxon>
        <taxon>Pentapetalae</taxon>
        <taxon>asterids</taxon>
        <taxon>Ericales</taxon>
        <taxon>Actinidiaceae</taxon>
        <taxon>Actinidia</taxon>
    </lineage>
</organism>
<dbReference type="AlphaFoldDB" id="A0A7J0GKR0"/>
<dbReference type="PANTHER" id="PTHR47447:SF17">
    <property type="entry name" value="OS12G0638900 PROTEIN"/>
    <property type="match status" value="1"/>
</dbReference>
<evidence type="ECO:0000256" key="3">
    <source>
        <dbReference type="PROSITE-ProRule" id="PRU00708"/>
    </source>
</evidence>
<feature type="repeat" description="PPR" evidence="3">
    <location>
        <begin position="313"/>
        <end position="347"/>
    </location>
</feature>
<evidence type="ECO:0000256" key="1">
    <source>
        <dbReference type="ARBA" id="ARBA00007626"/>
    </source>
</evidence>
<gene>
    <name evidence="4" type="ORF">Acr_22g0007940</name>
</gene>
<dbReference type="PROSITE" id="PS51375">
    <property type="entry name" value="PPR"/>
    <property type="match status" value="2"/>
</dbReference>
<evidence type="ECO:0000313" key="5">
    <source>
        <dbReference type="Proteomes" id="UP000585474"/>
    </source>
</evidence>
<dbReference type="SUPFAM" id="SSF81901">
    <property type="entry name" value="HCP-like"/>
    <property type="match status" value="1"/>
</dbReference>
<dbReference type="Pfam" id="PF13041">
    <property type="entry name" value="PPR_2"/>
    <property type="match status" value="2"/>
</dbReference>
<dbReference type="InterPro" id="IPR011990">
    <property type="entry name" value="TPR-like_helical_dom_sf"/>
</dbReference>
<evidence type="ECO:0000313" key="4">
    <source>
        <dbReference type="EMBL" id="GFZ11396.1"/>
    </source>
</evidence>